<dbReference type="Pfam" id="PF01547">
    <property type="entry name" value="SBP_bac_1"/>
    <property type="match status" value="1"/>
</dbReference>
<proteinExistence type="predicted"/>
<dbReference type="InterPro" id="IPR050490">
    <property type="entry name" value="Bact_solute-bd_prot1"/>
</dbReference>
<gene>
    <name evidence="1" type="ORF">KVH32_31930</name>
</gene>
<dbReference type="EMBL" id="JAHSTP010000018">
    <property type="protein sequence ID" value="MBZ6155738.1"/>
    <property type="molecule type" value="Genomic_DNA"/>
</dbReference>
<dbReference type="PROSITE" id="PS51318">
    <property type="entry name" value="TAT"/>
    <property type="match status" value="1"/>
</dbReference>
<reference evidence="1 2" key="1">
    <citation type="submission" date="2021-06" db="EMBL/GenBank/DDBJ databases">
        <title>Ecological speciation of a Streptomyces species isolated from different habitats and geographic origins.</title>
        <authorList>
            <person name="Wang J."/>
        </authorList>
    </citation>
    <scope>NUCLEOTIDE SEQUENCE [LARGE SCALE GENOMIC DNA]</scope>
    <source>
        <strain evidence="1 2">FXJ8.012</strain>
    </source>
</reference>
<dbReference type="PANTHER" id="PTHR43649">
    <property type="entry name" value="ARABINOSE-BINDING PROTEIN-RELATED"/>
    <property type="match status" value="1"/>
</dbReference>
<protein>
    <submittedName>
        <fullName evidence="1">Extracellular solute-binding protein</fullName>
    </submittedName>
</protein>
<dbReference type="InterPro" id="IPR006311">
    <property type="entry name" value="TAT_signal"/>
</dbReference>
<evidence type="ECO:0000313" key="2">
    <source>
        <dbReference type="Proteomes" id="UP000758701"/>
    </source>
</evidence>
<dbReference type="SUPFAM" id="SSF53850">
    <property type="entry name" value="Periplasmic binding protein-like II"/>
    <property type="match status" value="1"/>
</dbReference>
<dbReference type="Proteomes" id="UP000758701">
    <property type="component" value="Unassembled WGS sequence"/>
</dbReference>
<organism evidence="1 2">
    <name type="scientific">Streptomyces olivaceus</name>
    <dbReference type="NCBI Taxonomy" id="47716"/>
    <lineage>
        <taxon>Bacteria</taxon>
        <taxon>Bacillati</taxon>
        <taxon>Actinomycetota</taxon>
        <taxon>Actinomycetes</taxon>
        <taxon>Kitasatosporales</taxon>
        <taxon>Streptomycetaceae</taxon>
        <taxon>Streptomyces</taxon>
    </lineage>
</organism>
<dbReference type="PANTHER" id="PTHR43649:SF14">
    <property type="entry name" value="BLR3389 PROTEIN"/>
    <property type="match status" value="1"/>
</dbReference>
<evidence type="ECO:0000313" key="1">
    <source>
        <dbReference type="EMBL" id="MBZ6155738.1"/>
    </source>
</evidence>
<dbReference type="Gene3D" id="3.40.190.10">
    <property type="entry name" value="Periplasmic binding protein-like II"/>
    <property type="match status" value="1"/>
</dbReference>
<dbReference type="InterPro" id="IPR006059">
    <property type="entry name" value="SBP"/>
</dbReference>
<name>A0ABS7WCQ6_STROV</name>
<accession>A0ABS7WCQ6</accession>
<keyword evidence="2" id="KW-1185">Reference proteome</keyword>
<comment type="caution">
    <text evidence="1">The sequence shown here is derived from an EMBL/GenBank/DDBJ whole genome shotgun (WGS) entry which is preliminary data.</text>
</comment>
<sequence length="458" mass="48464">MSSRFPAQGVPAVSDPVRRIGRRRLLRHAMAGAGALLAAGPLSGCASPASASGANSLSVWDLFQGGDGTLMDDMIEAVSKGAGGAEGFEIDRTILDWGPSYYTKLAMSAAGGRASDVAAMHLSRLAGYAPGGLVDAFDLDLLAEYGVGQKDFTPAVWSRTQHEGTVYAIPLDVHPFIVFYDKKAAEKAGLLDSSGALAPMGSPEALLEAGKALAEATGQAGILFGHVTDPAQNWRLFAALYAQTGAEFTLPDGGPAEIDIDAAVRAVTFMTQLFDGRTNPNNLDYYGSVAAFTSGRGGMAMLGEWELPALKEFDIDLGAAPFPQVFDKPAVYTDSHSLVLPHQDSPDPARRREAHRYVAAILKQSLTWASAGHIPAYQPVLAKPEYAALDPQSSYADAAKVAVLDPPNWFTGAGSNFQNRMCQPLQSALLGNTTPEKAVRQMVREADTLLRQPNPVTS</sequence>
<dbReference type="RefSeq" id="WP_037772800.1">
    <property type="nucleotide sequence ID" value="NZ_BNEG01000005.1"/>
</dbReference>